<gene>
    <name evidence="1" type="ORF">DI623_12480</name>
</gene>
<dbReference type="Proteomes" id="UP000249066">
    <property type="component" value="Unassembled WGS sequence"/>
</dbReference>
<sequence>MTFTCPRAVSGWGARISFASIFPSHFRWHHFGCAGLCPIAILPVPAARASISSSELPQPSSGDLPFSGAAQMMKAKMPVQLRTAGRFLADQIFVTRIRHMRH</sequence>
<proteinExistence type="predicted"/>
<accession>A0A2W5BZM3</accession>
<protein>
    <submittedName>
        <fullName evidence="1">Uncharacterized protein</fullName>
    </submittedName>
</protein>
<dbReference type="EMBL" id="QFNN01000088">
    <property type="protein sequence ID" value="PZO88521.1"/>
    <property type="molecule type" value="Genomic_DNA"/>
</dbReference>
<name>A0A2W5BZM3_9SPHN</name>
<organism evidence="1 2">
    <name type="scientific">Sphingomonas sanxanigenens</name>
    <dbReference type="NCBI Taxonomy" id="397260"/>
    <lineage>
        <taxon>Bacteria</taxon>
        <taxon>Pseudomonadati</taxon>
        <taxon>Pseudomonadota</taxon>
        <taxon>Alphaproteobacteria</taxon>
        <taxon>Sphingomonadales</taxon>
        <taxon>Sphingomonadaceae</taxon>
        <taxon>Sphingomonas</taxon>
    </lineage>
</organism>
<comment type="caution">
    <text evidence="1">The sequence shown here is derived from an EMBL/GenBank/DDBJ whole genome shotgun (WGS) entry which is preliminary data.</text>
</comment>
<evidence type="ECO:0000313" key="2">
    <source>
        <dbReference type="Proteomes" id="UP000249066"/>
    </source>
</evidence>
<evidence type="ECO:0000313" key="1">
    <source>
        <dbReference type="EMBL" id="PZO88521.1"/>
    </source>
</evidence>
<reference evidence="1 2" key="1">
    <citation type="submission" date="2017-08" db="EMBL/GenBank/DDBJ databases">
        <title>Infants hospitalized years apart are colonized by the same room-sourced microbial strains.</title>
        <authorList>
            <person name="Brooks B."/>
            <person name="Olm M.R."/>
            <person name="Firek B.A."/>
            <person name="Baker R."/>
            <person name="Thomas B.C."/>
            <person name="Morowitz M.J."/>
            <person name="Banfield J.F."/>
        </authorList>
    </citation>
    <scope>NUCLEOTIDE SEQUENCE [LARGE SCALE GENOMIC DNA]</scope>
    <source>
        <strain evidence="1">S2_018_000_R2_101</strain>
    </source>
</reference>
<dbReference type="AlphaFoldDB" id="A0A2W5BZM3"/>